<dbReference type="InterPro" id="IPR035979">
    <property type="entry name" value="RBD_domain_sf"/>
</dbReference>
<keyword evidence="1" id="KW-0677">Repeat</keyword>
<dbReference type="PROSITE" id="PS50102">
    <property type="entry name" value="RRM"/>
    <property type="match status" value="2"/>
</dbReference>
<evidence type="ECO:0000256" key="4">
    <source>
        <dbReference type="SAM" id="MobiDB-lite"/>
    </source>
</evidence>
<feature type="domain" description="RRM" evidence="5">
    <location>
        <begin position="89"/>
        <end position="165"/>
    </location>
</feature>
<sequence>MPVSNKNPETGSQFPEADLKARCLSLLVADLIRDRVGFYEDKLEMGKKVESESRESKQVRVSETLESKISRVYVPNLGFLEIPMNIDEAKLFVGGISRETSEETLRTYFSKFGVVSHSLIAKDKISNFPRGFGFVVFSDPSSATRALQDNHVILGRTVEVKKAIPKIEKHHYQQQRPHHPHGNQEASNGLGKNSDNSTSAENNRTKKIFVGGLASSLTEEQFKNYFEQFGRTVDVVVMQDSLTNRPRGFGFVTFDSEESVDKVLLNGSHELNGKRVEVKKAVPKDRINGHIVRGGSNGFVGVGNGPRLGNHPFYGQGYDPCYTSFPVYNDVHSHFYGMNFYGSVYPMVGYGRPGFEVAPMTPMLGAGLIPYSNASLYPAYAHDMSSVGGMEIGGHNRIVGVGVNGEESGSWQQWTCSI</sequence>
<feature type="compositionally biased region" description="Polar residues" evidence="4">
    <location>
        <begin position="184"/>
        <end position="202"/>
    </location>
</feature>
<evidence type="ECO:0000256" key="3">
    <source>
        <dbReference type="PROSITE-ProRule" id="PRU00176"/>
    </source>
</evidence>
<gene>
    <name evidence="6" type="ORF">SVIM_LOCUS369156</name>
</gene>
<keyword evidence="2 3" id="KW-0694">RNA-binding</keyword>
<dbReference type="PANTHER" id="PTHR48032:SF12">
    <property type="entry name" value="RRM DOMAIN-CONTAINING PROTEIN"/>
    <property type="match status" value="1"/>
</dbReference>
<dbReference type="CDD" id="cd12330">
    <property type="entry name" value="RRM2_Hrp1p"/>
    <property type="match status" value="1"/>
</dbReference>
<evidence type="ECO:0000256" key="2">
    <source>
        <dbReference type="ARBA" id="ARBA00022884"/>
    </source>
</evidence>
<dbReference type="AlphaFoldDB" id="A0A6N2MG80"/>
<feature type="domain" description="RRM" evidence="5">
    <location>
        <begin position="206"/>
        <end position="283"/>
    </location>
</feature>
<name>A0A6N2MG80_SALVM</name>
<evidence type="ECO:0000256" key="1">
    <source>
        <dbReference type="ARBA" id="ARBA00022737"/>
    </source>
</evidence>
<accession>A0A6N2MG80</accession>
<dbReference type="FunFam" id="3.30.70.330:FF:000040">
    <property type="entry name" value="Heterogeneous nuclear ribonucleoprotein A2/B1"/>
    <property type="match status" value="1"/>
</dbReference>
<dbReference type="PANTHER" id="PTHR48032">
    <property type="entry name" value="RNA-BINDING PROTEIN MUSASHI HOMOLOG RBP6"/>
    <property type="match status" value="1"/>
</dbReference>
<protein>
    <recommendedName>
        <fullName evidence="5">RRM domain-containing protein</fullName>
    </recommendedName>
</protein>
<dbReference type="Pfam" id="PF00076">
    <property type="entry name" value="RRM_1"/>
    <property type="match status" value="2"/>
</dbReference>
<feature type="region of interest" description="Disordered" evidence="4">
    <location>
        <begin position="169"/>
        <end position="203"/>
    </location>
</feature>
<dbReference type="GO" id="GO:0006417">
    <property type="term" value="P:regulation of translation"/>
    <property type="evidence" value="ECO:0007669"/>
    <property type="project" value="TreeGrafter"/>
</dbReference>
<dbReference type="GO" id="GO:0003729">
    <property type="term" value="F:mRNA binding"/>
    <property type="evidence" value="ECO:0007669"/>
    <property type="project" value="TreeGrafter"/>
</dbReference>
<dbReference type="InterPro" id="IPR000504">
    <property type="entry name" value="RRM_dom"/>
</dbReference>
<evidence type="ECO:0000259" key="5">
    <source>
        <dbReference type="PROSITE" id="PS50102"/>
    </source>
</evidence>
<organism evidence="6">
    <name type="scientific">Salix viminalis</name>
    <name type="common">Common osier</name>
    <name type="synonym">Basket willow</name>
    <dbReference type="NCBI Taxonomy" id="40686"/>
    <lineage>
        <taxon>Eukaryota</taxon>
        <taxon>Viridiplantae</taxon>
        <taxon>Streptophyta</taxon>
        <taxon>Embryophyta</taxon>
        <taxon>Tracheophyta</taxon>
        <taxon>Spermatophyta</taxon>
        <taxon>Magnoliopsida</taxon>
        <taxon>eudicotyledons</taxon>
        <taxon>Gunneridae</taxon>
        <taxon>Pentapetalae</taxon>
        <taxon>rosids</taxon>
        <taxon>fabids</taxon>
        <taxon>Malpighiales</taxon>
        <taxon>Salicaceae</taxon>
        <taxon>Saliceae</taxon>
        <taxon>Salix</taxon>
    </lineage>
</organism>
<proteinExistence type="predicted"/>
<dbReference type="InterPro" id="IPR012677">
    <property type="entry name" value="Nucleotide-bd_a/b_plait_sf"/>
</dbReference>
<dbReference type="SMART" id="SM00360">
    <property type="entry name" value="RRM"/>
    <property type="match status" value="2"/>
</dbReference>
<feature type="compositionally biased region" description="Basic residues" evidence="4">
    <location>
        <begin position="172"/>
        <end position="181"/>
    </location>
</feature>
<reference evidence="6" key="1">
    <citation type="submission" date="2019-03" db="EMBL/GenBank/DDBJ databases">
        <authorList>
            <person name="Mank J."/>
            <person name="Almeida P."/>
        </authorList>
    </citation>
    <scope>NUCLEOTIDE SEQUENCE</scope>
    <source>
        <strain evidence="6">78183</strain>
    </source>
</reference>
<dbReference type="Gene3D" id="3.30.70.330">
    <property type="match status" value="2"/>
</dbReference>
<dbReference type="EMBL" id="CAADRP010001818">
    <property type="protein sequence ID" value="VFU53238.1"/>
    <property type="molecule type" value="Genomic_DNA"/>
</dbReference>
<dbReference type="SUPFAM" id="SSF54928">
    <property type="entry name" value="RNA-binding domain, RBD"/>
    <property type="match status" value="2"/>
</dbReference>
<evidence type="ECO:0000313" key="6">
    <source>
        <dbReference type="EMBL" id="VFU53238.1"/>
    </source>
</evidence>